<organism evidence="12 13">
    <name type="scientific">Rhizobium vallis</name>
    <dbReference type="NCBI Taxonomy" id="634290"/>
    <lineage>
        <taxon>Bacteria</taxon>
        <taxon>Pseudomonadati</taxon>
        <taxon>Pseudomonadota</taxon>
        <taxon>Alphaproteobacteria</taxon>
        <taxon>Hyphomicrobiales</taxon>
        <taxon>Rhizobiaceae</taxon>
        <taxon>Rhizobium/Agrobacterium group</taxon>
        <taxon>Rhizobium</taxon>
    </lineage>
</organism>
<gene>
    <name evidence="12" type="ORF">EFQ99_01450</name>
</gene>
<dbReference type="InterPro" id="IPR002156">
    <property type="entry name" value="RNaseH_domain"/>
</dbReference>
<dbReference type="OrthoDB" id="8082643at2"/>
<evidence type="ECO:0000259" key="11">
    <source>
        <dbReference type="PROSITE" id="PS50879"/>
    </source>
</evidence>
<dbReference type="InterPro" id="IPR022892">
    <property type="entry name" value="RNaseHI"/>
</dbReference>
<evidence type="ECO:0000256" key="8">
    <source>
        <dbReference type="ARBA" id="ARBA00022759"/>
    </source>
</evidence>
<dbReference type="Gene3D" id="3.30.420.10">
    <property type="entry name" value="Ribonuclease H-like superfamily/Ribonuclease H"/>
    <property type="match status" value="1"/>
</dbReference>
<dbReference type="Pfam" id="PF00075">
    <property type="entry name" value="RNase_H"/>
    <property type="match status" value="1"/>
</dbReference>
<dbReference type="PROSITE" id="PS50879">
    <property type="entry name" value="RNASE_H_1"/>
    <property type="match status" value="1"/>
</dbReference>
<dbReference type="EMBL" id="RJTH01000001">
    <property type="protein sequence ID" value="RUM26897.1"/>
    <property type="molecule type" value="Genomic_DNA"/>
</dbReference>
<dbReference type="InterPro" id="IPR050092">
    <property type="entry name" value="RNase_H"/>
</dbReference>
<dbReference type="GO" id="GO:0043137">
    <property type="term" value="P:DNA replication, removal of RNA primer"/>
    <property type="evidence" value="ECO:0007669"/>
    <property type="project" value="TreeGrafter"/>
</dbReference>
<dbReference type="RefSeq" id="WP_126918883.1">
    <property type="nucleotide sequence ID" value="NZ_ML133686.1"/>
</dbReference>
<evidence type="ECO:0000256" key="3">
    <source>
        <dbReference type="ARBA" id="ARBA00005300"/>
    </source>
</evidence>
<name>A0A3S0QXY2_9HYPH</name>
<dbReference type="SUPFAM" id="SSF53098">
    <property type="entry name" value="Ribonuclease H-like"/>
    <property type="match status" value="1"/>
</dbReference>
<dbReference type="PANTHER" id="PTHR10642">
    <property type="entry name" value="RIBONUCLEASE H1"/>
    <property type="match status" value="1"/>
</dbReference>
<proteinExistence type="inferred from homology"/>
<evidence type="ECO:0000313" key="13">
    <source>
        <dbReference type="Proteomes" id="UP000278823"/>
    </source>
</evidence>
<comment type="cofactor">
    <cofactor evidence="2">
        <name>Mg(2+)</name>
        <dbReference type="ChEBI" id="CHEBI:18420"/>
    </cofactor>
</comment>
<dbReference type="InterPro" id="IPR036397">
    <property type="entry name" value="RNaseH_sf"/>
</dbReference>
<evidence type="ECO:0000256" key="5">
    <source>
        <dbReference type="ARBA" id="ARBA00012180"/>
    </source>
</evidence>
<evidence type="ECO:0000256" key="7">
    <source>
        <dbReference type="ARBA" id="ARBA00022723"/>
    </source>
</evidence>
<evidence type="ECO:0000256" key="9">
    <source>
        <dbReference type="ARBA" id="ARBA00022801"/>
    </source>
</evidence>
<feature type="domain" description="RNase H type-1" evidence="11">
    <location>
        <begin position="20"/>
        <end position="172"/>
    </location>
</feature>
<comment type="subunit">
    <text evidence="4">Monomer.</text>
</comment>
<comment type="caution">
    <text evidence="12">The sequence shown here is derived from an EMBL/GenBank/DDBJ whole genome shotgun (WGS) entry which is preliminary data.</text>
</comment>
<comment type="similarity">
    <text evidence="3">Belongs to the RNase H family.</text>
</comment>
<dbReference type="GO" id="GO:0004523">
    <property type="term" value="F:RNA-DNA hybrid ribonuclease activity"/>
    <property type="evidence" value="ECO:0007669"/>
    <property type="project" value="UniProtKB-EC"/>
</dbReference>
<evidence type="ECO:0000256" key="6">
    <source>
        <dbReference type="ARBA" id="ARBA00022722"/>
    </source>
</evidence>
<keyword evidence="7" id="KW-0479">Metal-binding</keyword>
<dbReference type="GO" id="GO:0003676">
    <property type="term" value="F:nucleic acid binding"/>
    <property type="evidence" value="ECO:0007669"/>
    <property type="project" value="InterPro"/>
</dbReference>
<dbReference type="CDD" id="cd09278">
    <property type="entry name" value="RNase_HI_prokaryote_like"/>
    <property type="match status" value="1"/>
</dbReference>
<reference evidence="13" key="1">
    <citation type="submission" date="2018-11" db="EMBL/GenBank/DDBJ databases">
        <title>Rhizobium chutanense sp. nov., isolated from root nodules of Phaseolus vulgaris in China.</title>
        <authorList>
            <person name="Huo Y."/>
        </authorList>
    </citation>
    <scope>NUCLEOTIDE SEQUENCE [LARGE SCALE GENOMIC DNA]</scope>
    <source>
        <strain evidence="13">CCBAU 65647</strain>
    </source>
</reference>
<dbReference type="PANTHER" id="PTHR10642:SF26">
    <property type="entry name" value="RIBONUCLEASE H1"/>
    <property type="match status" value="1"/>
</dbReference>
<keyword evidence="9" id="KW-0378">Hydrolase</keyword>
<dbReference type="GO" id="GO:0046872">
    <property type="term" value="F:metal ion binding"/>
    <property type="evidence" value="ECO:0007669"/>
    <property type="project" value="UniProtKB-KW"/>
</dbReference>
<evidence type="ECO:0000256" key="4">
    <source>
        <dbReference type="ARBA" id="ARBA00011245"/>
    </source>
</evidence>
<evidence type="ECO:0000256" key="2">
    <source>
        <dbReference type="ARBA" id="ARBA00001946"/>
    </source>
</evidence>
<keyword evidence="6" id="KW-0540">Nuclease</keyword>
<dbReference type="InterPro" id="IPR012337">
    <property type="entry name" value="RNaseH-like_sf"/>
</dbReference>
<protein>
    <recommendedName>
        <fullName evidence="5">ribonuclease H</fullName>
        <ecNumber evidence="5">3.1.26.4</ecNumber>
    </recommendedName>
</protein>
<keyword evidence="13" id="KW-1185">Reference proteome</keyword>
<keyword evidence="10" id="KW-0460">Magnesium</keyword>
<sequence>MTGISNELRSLATTAGIPEAQHGLHVFVDGCYEPGSAQGGWAFVAYRNAVEIASGFGGVEDSANNSMELTAVLKAALWINREATGEPATIWSDSIYAIKGCNERRHIWKNNGWKKSSPNGNGRSRTIVNAELWKAVDLQLSQNPLVTIVWCKGHSGISGNERADALADRGRLSLRGG</sequence>
<dbReference type="AlphaFoldDB" id="A0A3S0QXY2"/>
<accession>A0A3S0QXY2</accession>
<evidence type="ECO:0000256" key="1">
    <source>
        <dbReference type="ARBA" id="ARBA00000077"/>
    </source>
</evidence>
<evidence type="ECO:0000256" key="10">
    <source>
        <dbReference type="ARBA" id="ARBA00022842"/>
    </source>
</evidence>
<evidence type="ECO:0000313" key="12">
    <source>
        <dbReference type="EMBL" id="RUM26897.1"/>
    </source>
</evidence>
<dbReference type="Proteomes" id="UP000278823">
    <property type="component" value="Unassembled WGS sequence"/>
</dbReference>
<dbReference type="EC" id="3.1.26.4" evidence="5"/>
<keyword evidence="8" id="KW-0255">Endonuclease</keyword>
<comment type="catalytic activity">
    <reaction evidence="1">
        <text>Endonucleolytic cleavage to 5'-phosphomonoester.</text>
        <dbReference type="EC" id="3.1.26.4"/>
    </reaction>
</comment>